<dbReference type="GO" id="GO:0019544">
    <property type="term" value="P:L-arginine catabolic process to L-glutamate"/>
    <property type="evidence" value="ECO:0007669"/>
    <property type="project" value="UniProtKB-UniRule"/>
</dbReference>
<evidence type="ECO:0000256" key="1">
    <source>
        <dbReference type="ARBA" id="ARBA00022503"/>
    </source>
</evidence>
<protein>
    <recommendedName>
        <fullName evidence="4">N-succinylglutamate 5-semialdehyde dehydrogenase</fullName>
        <ecNumber evidence="4">1.2.1.71</ecNumber>
    </recommendedName>
    <alternativeName>
        <fullName evidence="4">Succinylglutamic semialdehyde dehydrogenase</fullName>
        <shortName evidence="4">SGSD</shortName>
    </alternativeName>
</protein>
<comment type="function">
    <text evidence="4">Catalyzes the NAD-dependent reduction of succinylglutamate semialdehyde into succinylglutamate.</text>
</comment>
<dbReference type="InterPro" id="IPR016162">
    <property type="entry name" value="Ald_DH_N"/>
</dbReference>
<dbReference type="HAMAP" id="MF_01174">
    <property type="entry name" value="Aldedh_AstD"/>
    <property type="match status" value="1"/>
</dbReference>
<dbReference type="SUPFAM" id="SSF53720">
    <property type="entry name" value="ALDH-like"/>
    <property type="match status" value="1"/>
</dbReference>
<dbReference type="NCBIfam" id="NF006992">
    <property type="entry name" value="PRK09457.1"/>
    <property type="match status" value="1"/>
</dbReference>
<dbReference type="PANTHER" id="PTHR11699">
    <property type="entry name" value="ALDEHYDE DEHYDROGENASE-RELATED"/>
    <property type="match status" value="1"/>
</dbReference>
<evidence type="ECO:0000313" key="7">
    <source>
        <dbReference type="EMBL" id="SHK23594.1"/>
    </source>
</evidence>
<keyword evidence="1 4" id="KW-0056">Arginine metabolism</keyword>
<dbReference type="InterPro" id="IPR015590">
    <property type="entry name" value="Aldehyde_DH_dom"/>
</dbReference>
<feature type="binding site" evidence="4">
    <location>
        <begin position="225"/>
        <end position="230"/>
    </location>
    <ligand>
        <name>NAD(+)</name>
        <dbReference type="ChEBI" id="CHEBI:57540"/>
    </ligand>
</feature>
<keyword evidence="8" id="KW-1185">Reference proteome</keyword>
<evidence type="ECO:0000256" key="3">
    <source>
        <dbReference type="ARBA" id="ARBA00023027"/>
    </source>
</evidence>
<dbReference type="EC" id="1.2.1.71" evidence="4"/>
<dbReference type="GO" id="GO:0043824">
    <property type="term" value="F:succinylglutamate-semialdehyde dehydrogenase activity"/>
    <property type="evidence" value="ECO:0007669"/>
    <property type="project" value="UniProtKB-EC"/>
</dbReference>
<keyword evidence="2 4" id="KW-0560">Oxidoreductase</keyword>
<dbReference type="InterPro" id="IPR016161">
    <property type="entry name" value="Ald_DH/histidinol_DH"/>
</dbReference>
<gene>
    <name evidence="4" type="primary">astD</name>
    <name evidence="7" type="ORF">SAMN05216369_1128</name>
</gene>
<evidence type="ECO:0000313" key="8">
    <source>
        <dbReference type="Proteomes" id="UP000184497"/>
    </source>
</evidence>
<dbReference type="OrthoDB" id="9812625at2"/>
<dbReference type="AlphaFoldDB" id="A0A1M6QTP4"/>
<evidence type="ECO:0000256" key="4">
    <source>
        <dbReference type="HAMAP-Rule" id="MF_01174"/>
    </source>
</evidence>
<dbReference type="PROSITE" id="PS00687">
    <property type="entry name" value="ALDEHYDE_DEHYDR_GLU"/>
    <property type="match status" value="1"/>
</dbReference>
<dbReference type="EMBL" id="FRAQ01000001">
    <property type="protein sequence ID" value="SHK23594.1"/>
    <property type="molecule type" value="Genomic_DNA"/>
</dbReference>
<keyword evidence="3 4" id="KW-0520">NAD</keyword>
<dbReference type="Gene3D" id="3.40.605.10">
    <property type="entry name" value="Aldehyde Dehydrogenase, Chain A, domain 1"/>
    <property type="match status" value="1"/>
</dbReference>
<accession>A0A1M6QTP4</accession>
<dbReference type="InterPro" id="IPR029510">
    <property type="entry name" value="Ald_DH_CS_GLU"/>
</dbReference>
<dbReference type="InterPro" id="IPR017649">
    <property type="entry name" value="SuccinylGlu_semiald_DH_AstD"/>
</dbReference>
<dbReference type="UniPathway" id="UPA00185">
    <property type="reaction ID" value="UER00282"/>
</dbReference>
<dbReference type="Proteomes" id="UP000184497">
    <property type="component" value="Unassembled WGS sequence"/>
</dbReference>
<evidence type="ECO:0000259" key="6">
    <source>
        <dbReference type="Pfam" id="PF00171"/>
    </source>
</evidence>
<feature type="active site" evidence="4">
    <location>
        <position position="282"/>
    </location>
</feature>
<sequence length="492" mass="52259">MANLTGELFIGGLWLQGHGDAFESVQPVTGDTIWEGTGASLADVDAAAREARAAFLKWRRKSFAERQAVVEAFGDLLETNKEELAHQIGLETGKPLWESRTEVAAMIGKIGISVKAYNDRTGHSESDMAGGHAVLRHRPHGVVAVFGPYNFPGHLPNGHIVPALLAGNTVIFKPSELTPGVAELTVKLWEKAGLPDGVISLVQGAADTGKSLASHPMIDGLFFTGSSTVGHLLHQQLGGQPEKILALEMGGNNPLIVQDVADVDGAVHHALQSAFLSAGQRCTCARRLLVPKGKKGDEFLDRLVAVSARIQVGEFDAKPQPFMGSVISAQAAGKLLAAQADMLEKGATSLLEMKQIKPDTGLLSPGIVDVTGLELPDEEFFGPLLTVYRYKSFDHALELANNTRYGLSAGLLSDDRKLYERLLEEARAGIVNWNRPLTGASSAAPFGGVGASGNHRASAYYAADYCAWPMASLESGKSEVPESLAPGLNFDA</sequence>
<dbReference type="Gene3D" id="3.40.309.10">
    <property type="entry name" value="Aldehyde Dehydrogenase, Chain A, domain 2"/>
    <property type="match status" value="1"/>
</dbReference>
<proteinExistence type="inferred from homology"/>
<dbReference type="RefSeq" id="WP_072796168.1">
    <property type="nucleotide sequence ID" value="NZ_FRAQ01000001.1"/>
</dbReference>
<reference evidence="8" key="1">
    <citation type="submission" date="2016-11" db="EMBL/GenBank/DDBJ databases">
        <authorList>
            <person name="Varghese N."/>
            <person name="Submissions S."/>
        </authorList>
    </citation>
    <scope>NUCLEOTIDE SEQUENCE [LARGE SCALE GENOMIC DNA]</scope>
    <source>
        <strain evidence="8">CGMCC 1.10835</strain>
    </source>
</reference>
<comment type="catalytic activity">
    <reaction evidence="4">
        <text>N-succinyl-L-glutamate 5-semialdehyde + NAD(+) + H2O = N-succinyl-L-glutamate + NADH + 2 H(+)</text>
        <dbReference type="Rhea" id="RHEA:10812"/>
        <dbReference type="ChEBI" id="CHEBI:15377"/>
        <dbReference type="ChEBI" id="CHEBI:15378"/>
        <dbReference type="ChEBI" id="CHEBI:57540"/>
        <dbReference type="ChEBI" id="CHEBI:57945"/>
        <dbReference type="ChEBI" id="CHEBI:58520"/>
        <dbReference type="ChEBI" id="CHEBI:58763"/>
        <dbReference type="EC" id="1.2.1.71"/>
    </reaction>
</comment>
<evidence type="ECO:0000256" key="2">
    <source>
        <dbReference type="ARBA" id="ARBA00023002"/>
    </source>
</evidence>
<dbReference type="STRING" id="564117.SAMN05216369_1128"/>
<dbReference type="InterPro" id="IPR016160">
    <property type="entry name" value="Ald_DH_CS_CYS"/>
</dbReference>
<feature type="active site" evidence="4 5">
    <location>
        <position position="248"/>
    </location>
</feature>
<feature type="domain" description="Aldehyde dehydrogenase" evidence="6">
    <location>
        <begin position="14"/>
        <end position="464"/>
    </location>
</feature>
<organism evidence="7 8">
    <name type="scientific">Marinobacter antarcticus</name>
    <dbReference type="NCBI Taxonomy" id="564117"/>
    <lineage>
        <taxon>Bacteria</taxon>
        <taxon>Pseudomonadati</taxon>
        <taxon>Pseudomonadota</taxon>
        <taxon>Gammaproteobacteria</taxon>
        <taxon>Pseudomonadales</taxon>
        <taxon>Marinobacteraceae</taxon>
        <taxon>Marinobacter</taxon>
    </lineage>
</organism>
<dbReference type="FunFam" id="3.40.605.10:FF:000010">
    <property type="entry name" value="N-succinylglutamate 5-semialdehyde dehydrogenase"/>
    <property type="match status" value="1"/>
</dbReference>
<dbReference type="NCBIfam" id="TIGR03240">
    <property type="entry name" value="arg_catab_astD"/>
    <property type="match status" value="1"/>
</dbReference>
<dbReference type="InterPro" id="IPR016163">
    <property type="entry name" value="Ald_DH_C"/>
</dbReference>
<dbReference type="CDD" id="cd07095">
    <property type="entry name" value="ALDH_SGSD_AstD"/>
    <property type="match status" value="1"/>
</dbReference>
<name>A0A1M6QTP4_9GAMM</name>
<dbReference type="Pfam" id="PF00171">
    <property type="entry name" value="Aldedh"/>
    <property type="match status" value="1"/>
</dbReference>
<evidence type="ECO:0000256" key="5">
    <source>
        <dbReference type="PROSITE-ProRule" id="PRU10007"/>
    </source>
</evidence>
<dbReference type="GO" id="GO:0019545">
    <property type="term" value="P:L-arginine catabolic process to succinate"/>
    <property type="evidence" value="ECO:0007669"/>
    <property type="project" value="UniProtKB-UniRule"/>
</dbReference>
<comment type="pathway">
    <text evidence="4">Amino-acid degradation; L-arginine degradation via AST pathway; L-glutamate and succinate from L-arginine: step 4/5.</text>
</comment>
<comment type="similarity">
    <text evidence="4">Belongs to the aldehyde dehydrogenase family. AstD subfamily.</text>
</comment>
<dbReference type="PROSITE" id="PS00070">
    <property type="entry name" value="ALDEHYDE_DEHYDR_CYS"/>
    <property type="match status" value="1"/>
</dbReference>